<evidence type="ECO:0000256" key="9">
    <source>
        <dbReference type="ARBA" id="ARBA00047746"/>
    </source>
</evidence>
<organism evidence="10 11">
    <name type="scientific">Paenibacillus polymyxa</name>
    <name type="common">Bacillus polymyxa</name>
    <dbReference type="NCBI Taxonomy" id="1406"/>
    <lineage>
        <taxon>Bacteria</taxon>
        <taxon>Bacillati</taxon>
        <taxon>Bacillota</taxon>
        <taxon>Bacilli</taxon>
        <taxon>Bacillales</taxon>
        <taxon>Paenibacillaceae</taxon>
        <taxon>Paenibacillus</taxon>
    </lineage>
</organism>
<evidence type="ECO:0000256" key="4">
    <source>
        <dbReference type="ARBA" id="ARBA00022723"/>
    </source>
</evidence>
<evidence type="ECO:0000256" key="5">
    <source>
        <dbReference type="ARBA" id="ARBA00022741"/>
    </source>
</evidence>
<evidence type="ECO:0000256" key="8">
    <source>
        <dbReference type="ARBA" id="ARBA00023211"/>
    </source>
</evidence>
<evidence type="ECO:0000256" key="6">
    <source>
        <dbReference type="ARBA" id="ARBA00022800"/>
    </source>
</evidence>
<dbReference type="PANTHER" id="PTHR43749">
    <property type="entry name" value="RNA-SPLICING LIGASE RTCB"/>
    <property type="match status" value="1"/>
</dbReference>
<reference evidence="11" key="1">
    <citation type="submission" date="2016-05" db="EMBL/GenBank/DDBJ databases">
        <title>Whole genome shotgun sequencing of cultured foodborne pathogen.</title>
        <authorList>
            <person name="Zheng J."/>
            <person name="Timme R."/>
            <person name="Allard M."/>
            <person name="Strain E."/>
            <person name="Luo Y."/>
            <person name="Brown E."/>
        </authorList>
    </citation>
    <scope>NUCLEOTIDE SEQUENCE [LARGE SCALE GENOMIC DNA]</scope>
    <source>
        <strain evidence="11">CFSAN034343</strain>
    </source>
</reference>
<evidence type="ECO:0000256" key="7">
    <source>
        <dbReference type="ARBA" id="ARBA00023134"/>
    </source>
</evidence>
<dbReference type="EC" id="6.5.1.8" evidence="2"/>
<evidence type="ECO:0000256" key="2">
    <source>
        <dbReference type="ARBA" id="ARBA00012726"/>
    </source>
</evidence>
<evidence type="ECO:0000256" key="1">
    <source>
        <dbReference type="ARBA" id="ARBA00001936"/>
    </source>
</evidence>
<keyword evidence="7" id="KW-0342">GTP-binding</keyword>
<dbReference type="Gene3D" id="3.90.1860.10">
    <property type="entry name" value="tRNA-splicing ligase RtcB"/>
    <property type="match status" value="1"/>
</dbReference>
<dbReference type="InterPro" id="IPR036025">
    <property type="entry name" value="RtcB-like_sf"/>
</dbReference>
<keyword evidence="8" id="KW-0464">Manganese</keyword>
<keyword evidence="11" id="KW-1185">Reference proteome</keyword>
<dbReference type="EMBL" id="LYND01000126">
    <property type="protein sequence ID" value="ODA09133.1"/>
    <property type="molecule type" value="Genomic_DNA"/>
</dbReference>
<evidence type="ECO:0000313" key="10">
    <source>
        <dbReference type="EMBL" id="ODA09133.1"/>
    </source>
</evidence>
<dbReference type="InterPro" id="IPR052915">
    <property type="entry name" value="RtcB-like"/>
</dbReference>
<protein>
    <recommendedName>
        <fullName evidence="2">3'-phosphate/5'-hydroxy nucleic acid ligase</fullName>
        <ecNumber evidence="2">6.5.1.8</ecNumber>
    </recommendedName>
</protein>
<dbReference type="SUPFAM" id="SSF103365">
    <property type="entry name" value="Hypothetical protein PH1602"/>
    <property type="match status" value="1"/>
</dbReference>
<evidence type="ECO:0000313" key="11">
    <source>
        <dbReference type="Proteomes" id="UP000094974"/>
    </source>
</evidence>
<gene>
    <name evidence="10" type="ORF">A7312_27345</name>
</gene>
<comment type="cofactor">
    <cofactor evidence="1">
        <name>Mn(2+)</name>
        <dbReference type="ChEBI" id="CHEBI:29035"/>
    </cofactor>
</comment>
<dbReference type="PANTHER" id="PTHR43749:SF2">
    <property type="entry name" value="RNA-SPLICING LIGASE RTCB"/>
    <property type="match status" value="1"/>
</dbReference>
<sequence length="410" mass="45964">MIEARGKYNTAKIYTDNIEQSAYGQILELCNQKAFEGTKIRIMPDTHAGKGCVIGFTAELNGKVIPNLVGVDIGCGMEVTELGNIDIDFKKLDNFIRNNIPHGNSMHSKLVDIPDNKKLLNKINEIAEKTSTSYEKHLRSLGSLGGGNHFIEINAGQKGEKYLVIHSGSRNLGLQVAKYHQKKAEQHCQNKISELKDLMNREVGLLKQQGFHHLIQVMIDKYELLFDEYRVPKALMYLEGKEAKEYLDDMYAAQEFALLNRKHMSKAIANYLGLNYKKLNGFTSIHNYIDPSDKIIRKGATRANKGEKLIIPINMRDGSIIALGKGNTEWNNSAPHGAGRILSRSKAKEMLSVDEFKETMSQVWTSSVSNSTLDESPMAYKPLNEIIGNIGDSVEILEIVKPLYNFKASE</sequence>
<evidence type="ECO:0000256" key="3">
    <source>
        <dbReference type="ARBA" id="ARBA00022598"/>
    </source>
</evidence>
<keyword evidence="6" id="KW-0692">RNA repair</keyword>
<comment type="caution">
    <text evidence="10">The sequence shown here is derived from an EMBL/GenBank/DDBJ whole genome shotgun (WGS) entry which is preliminary data.</text>
</comment>
<dbReference type="Proteomes" id="UP000094974">
    <property type="component" value="Unassembled WGS sequence"/>
</dbReference>
<name>A0ABX2ZCG4_PAEPO</name>
<proteinExistence type="predicted"/>
<keyword evidence="5" id="KW-0547">Nucleotide-binding</keyword>
<keyword evidence="4" id="KW-0479">Metal-binding</keyword>
<keyword evidence="3" id="KW-0436">Ligase</keyword>
<dbReference type="InterPro" id="IPR001233">
    <property type="entry name" value="RtcB"/>
</dbReference>
<dbReference type="RefSeq" id="WP_068939684.1">
    <property type="nucleotide sequence ID" value="NZ_LYND01000126.1"/>
</dbReference>
<accession>A0ABX2ZCG4</accession>
<comment type="catalytic activity">
    <reaction evidence="9">
        <text>a 3'-end 3'-phospho-ribonucleotide-RNA + a 5'-end dephospho-ribonucleoside-RNA + GTP = a ribonucleotidyl-ribonucleotide-RNA + GMP + diphosphate</text>
        <dbReference type="Rhea" id="RHEA:68076"/>
        <dbReference type="Rhea" id="RHEA-COMP:10463"/>
        <dbReference type="Rhea" id="RHEA-COMP:13936"/>
        <dbReference type="Rhea" id="RHEA-COMP:17355"/>
        <dbReference type="ChEBI" id="CHEBI:33019"/>
        <dbReference type="ChEBI" id="CHEBI:37565"/>
        <dbReference type="ChEBI" id="CHEBI:58115"/>
        <dbReference type="ChEBI" id="CHEBI:83062"/>
        <dbReference type="ChEBI" id="CHEBI:138284"/>
        <dbReference type="ChEBI" id="CHEBI:173118"/>
        <dbReference type="EC" id="6.5.1.8"/>
    </reaction>
</comment>
<dbReference type="Pfam" id="PF01139">
    <property type="entry name" value="RtcB"/>
    <property type="match status" value="1"/>
</dbReference>